<dbReference type="EMBL" id="MPRJ01000091">
    <property type="protein sequence ID" value="OOZ35603.1"/>
    <property type="molecule type" value="Genomic_DNA"/>
</dbReference>
<reference evidence="1 2" key="1">
    <citation type="submission" date="2016-11" db="EMBL/GenBank/DDBJ databases">
        <title>Mixed transmission modes and dynamic genome evolution in an obligate animal-bacterial symbiosis.</title>
        <authorList>
            <person name="Russell S.L."/>
            <person name="Corbett-Detig R.B."/>
            <person name="Cavanaugh C.M."/>
        </authorList>
    </citation>
    <scope>NUCLEOTIDE SEQUENCE [LARGE SCALE GENOMIC DNA]</scope>
    <source>
        <strain evidence="1">Se-Cadez</strain>
    </source>
</reference>
<keyword evidence="2" id="KW-1185">Reference proteome</keyword>
<evidence type="ECO:0000313" key="2">
    <source>
        <dbReference type="Proteomes" id="UP000190896"/>
    </source>
</evidence>
<evidence type="ECO:0000313" key="1">
    <source>
        <dbReference type="EMBL" id="OOZ35603.1"/>
    </source>
</evidence>
<comment type="caution">
    <text evidence="1">The sequence shown here is derived from an EMBL/GenBank/DDBJ whole genome shotgun (WGS) entry which is preliminary data.</text>
</comment>
<protein>
    <submittedName>
        <fullName evidence="1">Uncharacterized protein</fullName>
    </submittedName>
</protein>
<sequence>RIFSRFEKLDVMFTFFILASLISDTVINVNRPLQDRIDIILSTPHSYAPSRNDVKRLFEEF</sequence>
<dbReference type="RefSeq" id="WP_172838883.1">
    <property type="nucleotide sequence ID" value="NZ_MPRJ01000091.1"/>
</dbReference>
<dbReference type="Proteomes" id="UP000190896">
    <property type="component" value="Unassembled WGS sequence"/>
</dbReference>
<feature type="non-terminal residue" evidence="1">
    <location>
        <position position="1"/>
    </location>
</feature>
<gene>
    <name evidence="1" type="ORF">BOW51_11230</name>
</gene>
<proteinExistence type="predicted"/>
<name>A0A1T2KRW7_9GAMM</name>
<dbReference type="AlphaFoldDB" id="A0A1T2KRW7"/>
<organism evidence="1 2">
    <name type="scientific">Solemya velesiana gill symbiont</name>
    <dbReference type="NCBI Taxonomy" id="1918948"/>
    <lineage>
        <taxon>Bacteria</taxon>
        <taxon>Pseudomonadati</taxon>
        <taxon>Pseudomonadota</taxon>
        <taxon>Gammaproteobacteria</taxon>
        <taxon>sulfur-oxidizing symbionts</taxon>
    </lineage>
</organism>
<accession>A0A1T2KRW7</accession>